<reference evidence="2 3" key="1">
    <citation type="journal article" date="2022" name="Allergy">
        <title>Genome assembly and annotation of Periplaneta americana reveal a comprehensive cockroach allergen profile.</title>
        <authorList>
            <person name="Wang L."/>
            <person name="Xiong Q."/>
            <person name="Saelim N."/>
            <person name="Wang L."/>
            <person name="Nong W."/>
            <person name="Wan A.T."/>
            <person name="Shi M."/>
            <person name="Liu X."/>
            <person name="Cao Q."/>
            <person name="Hui J.H.L."/>
            <person name="Sookrung N."/>
            <person name="Leung T.F."/>
            <person name="Tungtrongchitr A."/>
            <person name="Tsui S.K.W."/>
        </authorList>
    </citation>
    <scope>NUCLEOTIDE SEQUENCE [LARGE SCALE GENOMIC DNA]</scope>
    <source>
        <strain evidence="2">PWHHKU_190912</strain>
    </source>
</reference>
<organism evidence="2 3">
    <name type="scientific">Periplaneta americana</name>
    <name type="common">American cockroach</name>
    <name type="synonym">Blatta americana</name>
    <dbReference type="NCBI Taxonomy" id="6978"/>
    <lineage>
        <taxon>Eukaryota</taxon>
        <taxon>Metazoa</taxon>
        <taxon>Ecdysozoa</taxon>
        <taxon>Arthropoda</taxon>
        <taxon>Hexapoda</taxon>
        <taxon>Insecta</taxon>
        <taxon>Pterygota</taxon>
        <taxon>Neoptera</taxon>
        <taxon>Polyneoptera</taxon>
        <taxon>Dictyoptera</taxon>
        <taxon>Blattodea</taxon>
        <taxon>Blattoidea</taxon>
        <taxon>Blattidae</taxon>
        <taxon>Blattinae</taxon>
        <taxon>Periplaneta</taxon>
    </lineage>
</organism>
<evidence type="ECO:0000256" key="1">
    <source>
        <dbReference type="SAM" id="MobiDB-lite"/>
    </source>
</evidence>
<name>A0ABQ8RX01_PERAM</name>
<dbReference type="Proteomes" id="UP001148838">
    <property type="component" value="Unassembled WGS sequence"/>
</dbReference>
<evidence type="ECO:0000313" key="2">
    <source>
        <dbReference type="EMBL" id="KAJ4426075.1"/>
    </source>
</evidence>
<sequence>MAGLCEGGNEPPGSLKASKRRGRPHLRWIDGVEEDARKLGCKNWKAATQDRDGWRQLLREAQAHQGL</sequence>
<gene>
    <name evidence="2" type="ORF">ANN_26884</name>
</gene>
<accession>A0ABQ8RX01</accession>
<protein>
    <submittedName>
        <fullName evidence="2">Uncharacterized protein</fullName>
    </submittedName>
</protein>
<evidence type="ECO:0000313" key="3">
    <source>
        <dbReference type="Proteomes" id="UP001148838"/>
    </source>
</evidence>
<dbReference type="EMBL" id="JAJSOF020000040">
    <property type="protein sequence ID" value="KAJ4426075.1"/>
    <property type="molecule type" value="Genomic_DNA"/>
</dbReference>
<proteinExistence type="predicted"/>
<feature type="region of interest" description="Disordered" evidence="1">
    <location>
        <begin position="1"/>
        <end position="22"/>
    </location>
</feature>
<keyword evidence="3" id="KW-1185">Reference proteome</keyword>
<comment type="caution">
    <text evidence="2">The sequence shown here is derived from an EMBL/GenBank/DDBJ whole genome shotgun (WGS) entry which is preliminary data.</text>
</comment>